<sequence>MKQTDTCPLAVKATDSADTVGNKTVQWSVYLIRTASNHLYCGVTTDVGRRLNEHSGSKKGAKYLKGKGPLVLAWTAQVGDKRKAMQLEYRIKKLSKAKKESIVNQTLDLDSLLE</sequence>
<dbReference type="InterPro" id="IPR050190">
    <property type="entry name" value="UPF0213_domain"/>
</dbReference>
<dbReference type="OrthoDB" id="9797095at2"/>
<name>A0A444JPU5_9GAMM</name>
<protein>
    <submittedName>
        <fullName evidence="3">GIY-YIG nuclease family protein</fullName>
    </submittedName>
</protein>
<reference evidence="3 4" key="1">
    <citation type="submission" date="2018-11" db="EMBL/GenBank/DDBJ databases">
        <title>Photobacterium sp. BEI247 sp. nov., a marine bacterium isolated from Yongle Blue Hole in the South China Sea.</title>
        <authorList>
            <person name="Wang X."/>
        </authorList>
    </citation>
    <scope>NUCLEOTIDE SEQUENCE [LARGE SCALE GENOMIC DNA]</scope>
    <source>
        <strain evidence="4">BEI247</strain>
    </source>
</reference>
<dbReference type="SUPFAM" id="SSF82771">
    <property type="entry name" value="GIY-YIG endonuclease"/>
    <property type="match status" value="1"/>
</dbReference>
<organism evidence="3 4">
    <name type="scientific">Photobacterium chitinilyticum</name>
    <dbReference type="NCBI Taxonomy" id="2485123"/>
    <lineage>
        <taxon>Bacteria</taxon>
        <taxon>Pseudomonadati</taxon>
        <taxon>Pseudomonadota</taxon>
        <taxon>Gammaproteobacteria</taxon>
        <taxon>Vibrionales</taxon>
        <taxon>Vibrionaceae</taxon>
        <taxon>Photobacterium</taxon>
    </lineage>
</organism>
<dbReference type="PROSITE" id="PS50164">
    <property type="entry name" value="GIY_YIG"/>
    <property type="match status" value="1"/>
</dbReference>
<gene>
    <name evidence="3" type="ORF">EDI28_13380</name>
</gene>
<dbReference type="PANTHER" id="PTHR34477">
    <property type="entry name" value="UPF0213 PROTEIN YHBQ"/>
    <property type="match status" value="1"/>
</dbReference>
<dbReference type="AlphaFoldDB" id="A0A444JPU5"/>
<accession>A0A444JPU5</accession>
<feature type="domain" description="GIY-YIG" evidence="2">
    <location>
        <begin position="25"/>
        <end position="101"/>
    </location>
</feature>
<dbReference type="PANTHER" id="PTHR34477:SF1">
    <property type="entry name" value="UPF0213 PROTEIN YHBQ"/>
    <property type="match status" value="1"/>
</dbReference>
<dbReference type="InterPro" id="IPR000305">
    <property type="entry name" value="GIY-YIG_endonuc"/>
</dbReference>
<comment type="caution">
    <text evidence="3">The sequence shown here is derived from an EMBL/GenBank/DDBJ whole genome shotgun (WGS) entry which is preliminary data.</text>
</comment>
<proteinExistence type="inferred from homology"/>
<evidence type="ECO:0000313" key="4">
    <source>
        <dbReference type="Proteomes" id="UP000287563"/>
    </source>
</evidence>
<dbReference type="RefSeq" id="WP_128784722.1">
    <property type="nucleotide sequence ID" value="NZ_JAKJSG010000027.1"/>
</dbReference>
<dbReference type="Pfam" id="PF01541">
    <property type="entry name" value="GIY-YIG"/>
    <property type="match status" value="1"/>
</dbReference>
<dbReference type="InterPro" id="IPR035901">
    <property type="entry name" value="GIY-YIG_endonuc_sf"/>
</dbReference>
<dbReference type="Proteomes" id="UP000287563">
    <property type="component" value="Unassembled WGS sequence"/>
</dbReference>
<dbReference type="EMBL" id="RJLM01000005">
    <property type="protein sequence ID" value="RWX55097.1"/>
    <property type="molecule type" value="Genomic_DNA"/>
</dbReference>
<evidence type="ECO:0000313" key="3">
    <source>
        <dbReference type="EMBL" id="RWX55097.1"/>
    </source>
</evidence>
<evidence type="ECO:0000259" key="2">
    <source>
        <dbReference type="PROSITE" id="PS50164"/>
    </source>
</evidence>
<comment type="similarity">
    <text evidence="1">Belongs to the UPF0213 family.</text>
</comment>
<keyword evidence="4" id="KW-1185">Reference proteome</keyword>
<evidence type="ECO:0000256" key="1">
    <source>
        <dbReference type="ARBA" id="ARBA00007435"/>
    </source>
</evidence>
<dbReference type="CDD" id="cd10456">
    <property type="entry name" value="GIY-YIG_UPF0213"/>
    <property type="match status" value="1"/>
</dbReference>
<dbReference type="Gene3D" id="3.40.1440.10">
    <property type="entry name" value="GIY-YIG endonuclease"/>
    <property type="match status" value="1"/>
</dbReference>